<keyword evidence="1" id="KW-1133">Transmembrane helix</keyword>
<comment type="caution">
    <text evidence="2">The sequence shown here is derived from an EMBL/GenBank/DDBJ whole genome shotgun (WGS) entry which is preliminary data.</text>
</comment>
<keyword evidence="1" id="KW-0812">Transmembrane</keyword>
<sequence>MNEERYGNRIRQALNHGIKDISPASARRLEAARHQALARQKQTAPELVMASNTRESFHFGLDMPYAKQILAIMALLLGMWISFYLDSVQYISQLEEVDSALLSDDLPPEAFMDNDLFEWLQDDSSPDSQ</sequence>
<feature type="transmembrane region" description="Helical" evidence="1">
    <location>
        <begin position="65"/>
        <end position="85"/>
    </location>
</feature>
<evidence type="ECO:0000256" key="1">
    <source>
        <dbReference type="SAM" id="Phobius"/>
    </source>
</evidence>
<dbReference type="AlphaFoldDB" id="A0A935N1U6"/>
<accession>A0A935N1U6</accession>
<dbReference type="EMBL" id="JADJMS010000009">
    <property type="protein sequence ID" value="MBK7414395.1"/>
    <property type="molecule type" value="Genomic_DNA"/>
</dbReference>
<dbReference type="InterPro" id="IPR022064">
    <property type="entry name" value="DUF3619"/>
</dbReference>
<protein>
    <submittedName>
        <fullName evidence="2">DUF3619 family protein</fullName>
    </submittedName>
</protein>
<organism evidence="2 3">
    <name type="scientific">Candidatus Dechloromonas phosphorivorans</name>
    <dbReference type="NCBI Taxonomy" id="2899244"/>
    <lineage>
        <taxon>Bacteria</taxon>
        <taxon>Pseudomonadati</taxon>
        <taxon>Pseudomonadota</taxon>
        <taxon>Betaproteobacteria</taxon>
        <taxon>Rhodocyclales</taxon>
        <taxon>Azonexaceae</taxon>
        <taxon>Dechloromonas</taxon>
    </lineage>
</organism>
<gene>
    <name evidence="2" type="ORF">IPJ38_04020</name>
</gene>
<dbReference type="Proteomes" id="UP000739411">
    <property type="component" value="Unassembled WGS sequence"/>
</dbReference>
<name>A0A935N1U6_9RHOO</name>
<dbReference type="Pfam" id="PF12279">
    <property type="entry name" value="DUF3619"/>
    <property type="match status" value="1"/>
</dbReference>
<reference evidence="2 3" key="1">
    <citation type="submission" date="2020-10" db="EMBL/GenBank/DDBJ databases">
        <title>Connecting structure to function with the recovery of over 1000 high-quality activated sludge metagenome-assembled genomes encoding full-length rRNA genes using long-read sequencing.</title>
        <authorList>
            <person name="Singleton C.M."/>
            <person name="Petriglieri F."/>
            <person name="Kristensen J.M."/>
            <person name="Kirkegaard R.H."/>
            <person name="Michaelsen T.Y."/>
            <person name="Andersen M.H."/>
            <person name="Karst S.M."/>
            <person name="Dueholm M.S."/>
            <person name="Nielsen P.H."/>
            <person name="Albertsen M."/>
        </authorList>
    </citation>
    <scope>NUCLEOTIDE SEQUENCE [LARGE SCALE GENOMIC DNA]</scope>
    <source>
        <strain evidence="2">EsbW_18-Q3-R4-48_BATAC.463</strain>
    </source>
</reference>
<evidence type="ECO:0000313" key="2">
    <source>
        <dbReference type="EMBL" id="MBK7414395.1"/>
    </source>
</evidence>
<evidence type="ECO:0000313" key="3">
    <source>
        <dbReference type="Proteomes" id="UP000739411"/>
    </source>
</evidence>
<keyword evidence="1" id="KW-0472">Membrane</keyword>
<proteinExistence type="predicted"/>